<sequence>MENVLFCSFCGAFREIIDSGQQQVKCTQCDTRTDLSEITSQLKKSVEVLQMERSELLLQLYGQTSEKVKADDATIDDDCPKCGHSKLSFTTAQLRGVDEGQTIFYTCLNKNCGHKFSVHS</sequence>
<evidence type="ECO:0000256" key="5">
    <source>
        <dbReference type="ARBA" id="ARBA00022833"/>
    </source>
</evidence>
<organism evidence="11 12">
    <name type="scientific">Gracilariopsis chorda</name>
    <dbReference type="NCBI Taxonomy" id="448386"/>
    <lineage>
        <taxon>Eukaryota</taxon>
        <taxon>Rhodophyta</taxon>
        <taxon>Florideophyceae</taxon>
        <taxon>Rhodymeniophycidae</taxon>
        <taxon>Gracilariales</taxon>
        <taxon>Gracilariaceae</taxon>
        <taxon>Gracilariopsis</taxon>
    </lineage>
</organism>
<dbReference type="EMBL" id="NBIV01000011">
    <property type="protein sequence ID" value="PXF48844.1"/>
    <property type="molecule type" value="Genomic_DNA"/>
</dbReference>
<keyword evidence="6 7" id="KW-0539">Nucleus</keyword>
<feature type="binding site" evidence="8">
    <location>
        <position position="79"/>
    </location>
    <ligand>
        <name>Zn(2+)</name>
        <dbReference type="ChEBI" id="CHEBI:29105"/>
        <label>2</label>
    </ligand>
</feature>
<evidence type="ECO:0000313" key="12">
    <source>
        <dbReference type="Proteomes" id="UP000247409"/>
    </source>
</evidence>
<evidence type="ECO:0000256" key="7">
    <source>
        <dbReference type="PIRNR" id="PIRNR005586"/>
    </source>
</evidence>
<feature type="binding site" evidence="8">
    <location>
        <position position="29"/>
    </location>
    <ligand>
        <name>Zn(2+)</name>
        <dbReference type="ChEBI" id="CHEBI:29105"/>
        <label>1</label>
    </ligand>
</feature>
<dbReference type="GO" id="GO:0006363">
    <property type="term" value="P:termination of RNA polymerase I transcription"/>
    <property type="evidence" value="ECO:0007669"/>
    <property type="project" value="TreeGrafter"/>
</dbReference>
<dbReference type="PIRSF" id="PIRSF005586">
    <property type="entry name" value="RNApol_RpoM"/>
    <property type="match status" value="1"/>
</dbReference>
<dbReference type="GO" id="GO:0008270">
    <property type="term" value="F:zinc ion binding"/>
    <property type="evidence" value="ECO:0007669"/>
    <property type="project" value="UniProtKB-KW"/>
</dbReference>
<evidence type="ECO:0000313" key="11">
    <source>
        <dbReference type="EMBL" id="PXF48844.1"/>
    </source>
</evidence>
<name>A0A2V3J385_9FLOR</name>
<dbReference type="OrthoDB" id="10056816at2759"/>
<dbReference type="SMART" id="SM00440">
    <property type="entry name" value="ZnF_C2C2"/>
    <property type="match status" value="1"/>
</dbReference>
<proteinExistence type="inferred from homology"/>
<keyword evidence="5 8" id="KW-0862">Zinc</keyword>
<evidence type="ECO:0000256" key="1">
    <source>
        <dbReference type="ARBA" id="ARBA00004604"/>
    </source>
</evidence>
<feature type="binding site" evidence="8">
    <location>
        <position position="107"/>
    </location>
    <ligand>
        <name>Zn(2+)</name>
        <dbReference type="ChEBI" id="CHEBI:29105"/>
        <label>2</label>
    </ligand>
</feature>
<evidence type="ECO:0000256" key="9">
    <source>
        <dbReference type="PIRSR" id="PIRSR005586-2"/>
    </source>
</evidence>
<dbReference type="GO" id="GO:0003899">
    <property type="term" value="F:DNA-directed RNA polymerase activity"/>
    <property type="evidence" value="ECO:0007669"/>
    <property type="project" value="InterPro"/>
</dbReference>
<dbReference type="AlphaFoldDB" id="A0A2V3J385"/>
<feature type="binding site" evidence="8">
    <location>
        <position position="26"/>
    </location>
    <ligand>
        <name>Zn(2+)</name>
        <dbReference type="ChEBI" id="CHEBI:29105"/>
        <label>1</label>
    </ligand>
</feature>
<dbReference type="PROSITE" id="PS51133">
    <property type="entry name" value="ZF_TFIIS_2"/>
    <property type="match status" value="1"/>
</dbReference>
<dbReference type="InterPro" id="IPR012164">
    <property type="entry name" value="Rpa12/Rpb9/Rpc10/TFS"/>
</dbReference>
<comment type="function">
    <text evidence="7">DNA-dependent RNA polymerase catalyzes the transcription of DNA into RNA using the four ribonucleoside triphosphates as substrates.</text>
</comment>
<dbReference type="PANTHER" id="PTHR11239">
    <property type="entry name" value="DNA-DIRECTED RNA POLYMERASE"/>
    <property type="match status" value="1"/>
</dbReference>
<dbReference type="Proteomes" id="UP000247409">
    <property type="component" value="Unassembled WGS sequence"/>
</dbReference>
<reference evidence="11 12" key="1">
    <citation type="journal article" date="2018" name="Mol. Biol. Evol.">
        <title>Analysis of the draft genome of the red seaweed Gracilariopsis chorda provides insights into genome size evolution in Rhodophyta.</title>
        <authorList>
            <person name="Lee J."/>
            <person name="Yang E.C."/>
            <person name="Graf L."/>
            <person name="Yang J.H."/>
            <person name="Qiu H."/>
            <person name="Zel Zion U."/>
            <person name="Chan C.X."/>
            <person name="Stephens T.G."/>
            <person name="Weber A.P.M."/>
            <person name="Boo G.H."/>
            <person name="Boo S.M."/>
            <person name="Kim K.M."/>
            <person name="Shin Y."/>
            <person name="Jung M."/>
            <person name="Lee S.J."/>
            <person name="Yim H.S."/>
            <person name="Lee J.H."/>
            <person name="Bhattacharya D."/>
            <person name="Yoon H.S."/>
        </authorList>
    </citation>
    <scope>NUCLEOTIDE SEQUENCE [LARGE SCALE GENOMIC DNA]</scope>
    <source>
        <strain evidence="11 12">SKKU-2015</strain>
        <tissue evidence="11">Whole body</tissue>
    </source>
</reference>
<evidence type="ECO:0000256" key="3">
    <source>
        <dbReference type="ARBA" id="ARBA00022723"/>
    </source>
</evidence>
<feature type="binding site" evidence="8">
    <location>
        <position position="112"/>
    </location>
    <ligand>
        <name>Zn(2+)</name>
        <dbReference type="ChEBI" id="CHEBI:29105"/>
        <label>2</label>
    </ligand>
</feature>
<protein>
    <recommendedName>
        <fullName evidence="7">DNA-directed RNA polymerase subunit</fullName>
    </recommendedName>
</protein>
<feature type="zinc finger region" description="C4-type" evidence="9">
    <location>
        <begin position="7"/>
        <end position="29"/>
    </location>
</feature>
<keyword evidence="12" id="KW-1185">Reference proteome</keyword>
<keyword evidence="4 9" id="KW-0863">Zinc-finger</keyword>
<accession>A0A2V3J385</accession>
<keyword evidence="2 7" id="KW-0240">DNA-directed RNA polymerase</keyword>
<keyword evidence="7" id="KW-0804">Transcription</keyword>
<feature type="binding site" evidence="8">
    <location>
        <position position="82"/>
    </location>
    <ligand>
        <name>Zn(2+)</name>
        <dbReference type="ChEBI" id="CHEBI:29105"/>
        <label>2</label>
    </ligand>
</feature>
<feature type="binding site" evidence="8">
    <location>
        <position position="7"/>
    </location>
    <ligand>
        <name>Zn(2+)</name>
        <dbReference type="ChEBI" id="CHEBI:29105"/>
        <label>1</label>
    </ligand>
</feature>
<dbReference type="PANTHER" id="PTHR11239:SF14">
    <property type="entry name" value="DNA-DIRECTED RNA POLYMERASE I SUBUNIT RPA12"/>
    <property type="match status" value="1"/>
</dbReference>
<dbReference type="InterPro" id="IPR001222">
    <property type="entry name" value="Znf_TFIIS"/>
</dbReference>
<dbReference type="Pfam" id="PF01096">
    <property type="entry name" value="Zn_ribbon_TFIIS"/>
    <property type="match status" value="1"/>
</dbReference>
<dbReference type="STRING" id="448386.A0A2V3J385"/>
<feature type="domain" description="TFIIS-type" evidence="10">
    <location>
        <begin position="75"/>
        <end position="117"/>
    </location>
</feature>
<gene>
    <name evidence="11" type="ORF">BWQ96_01400</name>
</gene>
<keyword evidence="3 8" id="KW-0479">Metal-binding</keyword>
<comment type="caution">
    <text evidence="11">The sequence shown here is derived from an EMBL/GenBank/DDBJ whole genome shotgun (WGS) entry which is preliminary data.</text>
</comment>
<dbReference type="SUPFAM" id="SSF57783">
    <property type="entry name" value="Zinc beta-ribbon"/>
    <property type="match status" value="1"/>
</dbReference>
<dbReference type="InterPro" id="IPR034004">
    <property type="entry name" value="Zn_ribbon_RPA12_C"/>
</dbReference>
<evidence type="ECO:0000259" key="10">
    <source>
        <dbReference type="PROSITE" id="PS51133"/>
    </source>
</evidence>
<dbReference type="GO" id="GO:0005736">
    <property type="term" value="C:RNA polymerase I complex"/>
    <property type="evidence" value="ECO:0007669"/>
    <property type="project" value="TreeGrafter"/>
</dbReference>
<evidence type="ECO:0000256" key="2">
    <source>
        <dbReference type="ARBA" id="ARBA00022478"/>
    </source>
</evidence>
<dbReference type="CDD" id="cd10507">
    <property type="entry name" value="Zn-ribbon_RPA12"/>
    <property type="match status" value="1"/>
</dbReference>
<evidence type="ECO:0000256" key="6">
    <source>
        <dbReference type="ARBA" id="ARBA00023242"/>
    </source>
</evidence>
<comment type="subcellular location">
    <subcellularLocation>
        <location evidence="1">Nucleus</location>
        <location evidence="1">Nucleolus</location>
    </subcellularLocation>
</comment>
<dbReference type="Gene3D" id="2.20.25.10">
    <property type="match status" value="1"/>
</dbReference>
<evidence type="ECO:0000256" key="8">
    <source>
        <dbReference type="PIRSR" id="PIRSR005586-1"/>
    </source>
</evidence>
<comment type="similarity">
    <text evidence="7">Belongs to the archaeal rpoM/eukaryotic RPA12/RPB9/RPC11 RNA polymerase family.</text>
</comment>
<dbReference type="GO" id="GO:0003676">
    <property type="term" value="F:nucleic acid binding"/>
    <property type="evidence" value="ECO:0007669"/>
    <property type="project" value="InterPro"/>
</dbReference>
<evidence type="ECO:0000256" key="4">
    <source>
        <dbReference type="ARBA" id="ARBA00022771"/>
    </source>
</evidence>
<feature type="binding site" evidence="8">
    <location>
        <position position="10"/>
    </location>
    <ligand>
        <name>Zn(2+)</name>
        <dbReference type="ChEBI" id="CHEBI:29105"/>
        <label>1</label>
    </ligand>
</feature>